<keyword evidence="4" id="KW-0472">Membrane</keyword>
<proteinExistence type="inferred from homology"/>
<keyword evidence="9" id="KW-1185">Reference proteome</keyword>
<dbReference type="PROSITE" id="PS51257">
    <property type="entry name" value="PROKAR_LIPOPROTEIN"/>
    <property type="match status" value="1"/>
</dbReference>
<dbReference type="InterPro" id="IPR033985">
    <property type="entry name" value="SusD-like_N"/>
</dbReference>
<evidence type="ECO:0000313" key="8">
    <source>
        <dbReference type="EMBL" id="GAA4144650.1"/>
    </source>
</evidence>
<reference evidence="9" key="1">
    <citation type="journal article" date="2019" name="Int. J. Syst. Evol. Microbiol.">
        <title>The Global Catalogue of Microorganisms (GCM) 10K type strain sequencing project: providing services to taxonomists for standard genome sequencing and annotation.</title>
        <authorList>
            <consortium name="The Broad Institute Genomics Platform"/>
            <consortium name="The Broad Institute Genome Sequencing Center for Infectious Disease"/>
            <person name="Wu L."/>
            <person name="Ma J."/>
        </authorList>
    </citation>
    <scope>NUCLEOTIDE SEQUENCE [LARGE SCALE GENOMIC DNA]</scope>
    <source>
        <strain evidence="9">JCM 16704</strain>
    </source>
</reference>
<evidence type="ECO:0000256" key="2">
    <source>
        <dbReference type="ARBA" id="ARBA00006275"/>
    </source>
</evidence>
<keyword evidence="3" id="KW-0732">Signal</keyword>
<comment type="similarity">
    <text evidence="2">Belongs to the SusD family.</text>
</comment>
<dbReference type="EMBL" id="BAAAZI010000011">
    <property type="protein sequence ID" value="GAA4144650.1"/>
    <property type="molecule type" value="Genomic_DNA"/>
</dbReference>
<dbReference type="Pfam" id="PF14322">
    <property type="entry name" value="SusD-like_3"/>
    <property type="match status" value="1"/>
</dbReference>
<sequence length="526" mass="60948">MKSIKRHLFKLATATMLTFSFVSCDKFLNVEPVDSLSGNNFWKDVNDAETFTLEIYRLFRESALLKGPYFIMGELRNAPVRKTLSYPNRWDIQYAAEGNVPRLAYEVRPTPGTDANRFWTYNVEWDILDDWTPFYKVIQGSNILFENIDRLAKNDPSISSNIIQAYQAEAVYMRCLSYFFLIRLYGDVPYYTNANNSTPLPRLDHVQVAKNCIAELEKIKDKLPWTYEEPANRGVRAMRGSVLALMMNLYMWMAGFDEPNETSYYQKVDALGDELVQQGMNSAQAYELIPLNRMDEIFQGRSRETLFEIPNSVNYQGFVSANSRKMIPFYVLDGFMVNLNQDKVNSELAYSPEYLKEIYPEGVADGRKGVWFDDSNWLSGDGKFRFYKFLNFEFKGANSAENYGNSITIFRMAESILLQAEANGKLGNEEKAASLLNLVRARAEATLYPGNGYDNINEAIYYERCKELMGEGWYFFDIVRSKKIIDIKYVSRPMSYSMFQAGAWTWPIDRKALTNNPYMKLNYWNQ</sequence>
<evidence type="ECO:0000256" key="5">
    <source>
        <dbReference type="ARBA" id="ARBA00023237"/>
    </source>
</evidence>
<gene>
    <name evidence="8" type="ORF">GCM10022216_27820</name>
</gene>
<evidence type="ECO:0000259" key="6">
    <source>
        <dbReference type="Pfam" id="PF07980"/>
    </source>
</evidence>
<dbReference type="InterPro" id="IPR012944">
    <property type="entry name" value="SusD_RagB_dom"/>
</dbReference>
<dbReference type="Pfam" id="PF07980">
    <property type="entry name" value="SusD_RagB"/>
    <property type="match status" value="1"/>
</dbReference>
<comment type="caution">
    <text evidence="8">The sequence shown here is derived from an EMBL/GenBank/DDBJ whole genome shotgun (WGS) entry which is preliminary data.</text>
</comment>
<feature type="domain" description="RagB/SusD" evidence="6">
    <location>
        <begin position="373"/>
        <end position="482"/>
    </location>
</feature>
<evidence type="ECO:0000256" key="3">
    <source>
        <dbReference type="ARBA" id="ARBA00022729"/>
    </source>
</evidence>
<dbReference type="RefSeq" id="WP_344675378.1">
    <property type="nucleotide sequence ID" value="NZ_BAAAZI010000011.1"/>
</dbReference>
<comment type="subcellular location">
    <subcellularLocation>
        <location evidence="1">Cell outer membrane</location>
    </subcellularLocation>
</comment>
<dbReference type="SUPFAM" id="SSF48452">
    <property type="entry name" value="TPR-like"/>
    <property type="match status" value="1"/>
</dbReference>
<dbReference type="Gene3D" id="1.25.40.390">
    <property type="match status" value="1"/>
</dbReference>
<feature type="domain" description="SusD-like N-terminal" evidence="7">
    <location>
        <begin position="123"/>
        <end position="244"/>
    </location>
</feature>
<keyword evidence="5" id="KW-0998">Cell outer membrane</keyword>
<evidence type="ECO:0000313" key="9">
    <source>
        <dbReference type="Proteomes" id="UP001500101"/>
    </source>
</evidence>
<protein>
    <submittedName>
        <fullName evidence="8">RagB/SusD family nutrient uptake outer membrane protein</fullName>
    </submittedName>
</protein>
<evidence type="ECO:0000256" key="4">
    <source>
        <dbReference type="ARBA" id="ARBA00023136"/>
    </source>
</evidence>
<accession>A0ABP7Z044</accession>
<evidence type="ECO:0000259" key="7">
    <source>
        <dbReference type="Pfam" id="PF14322"/>
    </source>
</evidence>
<dbReference type="InterPro" id="IPR011990">
    <property type="entry name" value="TPR-like_helical_dom_sf"/>
</dbReference>
<dbReference type="Proteomes" id="UP001500101">
    <property type="component" value="Unassembled WGS sequence"/>
</dbReference>
<name>A0ABP7Z044_9SPHI</name>
<organism evidence="8 9">
    <name type="scientific">Sphingobacterium kyonggiense</name>
    <dbReference type="NCBI Taxonomy" id="714075"/>
    <lineage>
        <taxon>Bacteria</taxon>
        <taxon>Pseudomonadati</taxon>
        <taxon>Bacteroidota</taxon>
        <taxon>Sphingobacteriia</taxon>
        <taxon>Sphingobacteriales</taxon>
        <taxon>Sphingobacteriaceae</taxon>
        <taxon>Sphingobacterium</taxon>
    </lineage>
</organism>
<evidence type="ECO:0000256" key="1">
    <source>
        <dbReference type="ARBA" id="ARBA00004442"/>
    </source>
</evidence>